<feature type="compositionally biased region" description="Basic and acidic residues" evidence="1">
    <location>
        <begin position="189"/>
        <end position="202"/>
    </location>
</feature>
<keyword evidence="3" id="KW-1185">Reference proteome</keyword>
<evidence type="ECO:0000256" key="1">
    <source>
        <dbReference type="SAM" id="MobiDB-lite"/>
    </source>
</evidence>
<dbReference type="Proteomes" id="UP000024635">
    <property type="component" value="Unassembled WGS sequence"/>
</dbReference>
<gene>
    <name evidence="2" type="primary">Acey_s0574.g181</name>
    <name evidence="2" type="ORF">Y032_0574g181</name>
</gene>
<sequence>MTVFGGFGEEFIGDPCQLSHRCIPVNTKEFILQRLTYEKRQEIRKETAGLSRSQLKKKLKAVKEEIARELFCASEENPIPTSSSKKGQYVGQMRASEHGPVLVYPPAESNSQVYMFAKCKSHKNYDVYDCVLCREKGSHTFVKVRGVAFLTNPCKLPHKCDPIECWQLPASLTYEGAHETDSDSNSTEDIPKEKCATTRENSEQSESSNAQQKRTASPLLDGREHKRYKEESPNEEELSE</sequence>
<protein>
    <submittedName>
        <fullName evidence="2">Uncharacterized protein</fullName>
    </submittedName>
</protein>
<comment type="caution">
    <text evidence="2">The sequence shown here is derived from an EMBL/GenBank/DDBJ whole genome shotgun (WGS) entry which is preliminary data.</text>
</comment>
<name>A0A016WNQ6_9BILA</name>
<accession>A0A016WNQ6</accession>
<feature type="compositionally biased region" description="Basic and acidic residues" evidence="1">
    <location>
        <begin position="221"/>
        <end position="232"/>
    </location>
</feature>
<feature type="region of interest" description="Disordered" evidence="1">
    <location>
        <begin position="177"/>
        <end position="240"/>
    </location>
</feature>
<proteinExistence type="predicted"/>
<organism evidence="2 3">
    <name type="scientific">Ancylostoma ceylanicum</name>
    <dbReference type="NCBI Taxonomy" id="53326"/>
    <lineage>
        <taxon>Eukaryota</taxon>
        <taxon>Metazoa</taxon>
        <taxon>Ecdysozoa</taxon>
        <taxon>Nematoda</taxon>
        <taxon>Chromadorea</taxon>
        <taxon>Rhabditida</taxon>
        <taxon>Rhabditina</taxon>
        <taxon>Rhabditomorpha</taxon>
        <taxon>Strongyloidea</taxon>
        <taxon>Ancylostomatidae</taxon>
        <taxon>Ancylostomatinae</taxon>
        <taxon>Ancylostoma</taxon>
    </lineage>
</organism>
<reference evidence="3" key="1">
    <citation type="journal article" date="2015" name="Nat. Genet.">
        <title>The genome and transcriptome of the zoonotic hookworm Ancylostoma ceylanicum identify infection-specific gene families.</title>
        <authorList>
            <person name="Schwarz E.M."/>
            <person name="Hu Y."/>
            <person name="Antoshechkin I."/>
            <person name="Miller M.M."/>
            <person name="Sternberg P.W."/>
            <person name="Aroian R.V."/>
        </authorList>
    </citation>
    <scope>NUCLEOTIDE SEQUENCE</scope>
    <source>
        <strain evidence="3">HY135</strain>
    </source>
</reference>
<evidence type="ECO:0000313" key="2">
    <source>
        <dbReference type="EMBL" id="EYC41295.1"/>
    </source>
</evidence>
<dbReference type="EMBL" id="JARK01000174">
    <property type="protein sequence ID" value="EYC41295.1"/>
    <property type="molecule type" value="Genomic_DNA"/>
</dbReference>
<dbReference type="AlphaFoldDB" id="A0A016WNQ6"/>
<evidence type="ECO:0000313" key="3">
    <source>
        <dbReference type="Proteomes" id="UP000024635"/>
    </source>
</evidence>